<keyword evidence="4 7" id="KW-1133">Transmembrane helix</keyword>
<protein>
    <submittedName>
        <fullName evidence="9">MotA/TolQ/ExbB proton channel</fullName>
    </submittedName>
</protein>
<dbReference type="InterPro" id="IPR002898">
    <property type="entry name" value="MotA_ExbB_proton_chnl"/>
</dbReference>
<feature type="transmembrane region" description="Helical" evidence="7">
    <location>
        <begin position="121"/>
        <end position="142"/>
    </location>
</feature>
<feature type="domain" description="MotA/TolQ/ExbB proton channel" evidence="8">
    <location>
        <begin position="92"/>
        <end position="196"/>
    </location>
</feature>
<organism evidence="9">
    <name type="scientific">Candidatus Moduliflexus flocculans</name>
    <dbReference type="NCBI Taxonomy" id="1499966"/>
    <lineage>
        <taxon>Bacteria</taxon>
        <taxon>Candidatus Moduliflexota</taxon>
        <taxon>Candidatus Moduliflexia</taxon>
        <taxon>Candidatus Moduliflexales</taxon>
        <taxon>Candidatus Moduliflexaceae</taxon>
    </lineage>
</organism>
<dbReference type="HOGENOM" id="CLU_053325_4_5_0"/>
<dbReference type="STRING" id="1499966.U14_02804"/>
<dbReference type="PANTHER" id="PTHR30625:SF11">
    <property type="entry name" value="MOTA_TOLQ_EXBB PROTON CHANNEL DOMAIN-CONTAINING PROTEIN"/>
    <property type="match status" value="1"/>
</dbReference>
<evidence type="ECO:0000256" key="3">
    <source>
        <dbReference type="ARBA" id="ARBA00022692"/>
    </source>
</evidence>
<name>A0A081BME3_9BACT</name>
<evidence type="ECO:0000256" key="5">
    <source>
        <dbReference type="ARBA" id="ARBA00023136"/>
    </source>
</evidence>
<comment type="similarity">
    <text evidence="6">Belongs to the exbB/tolQ family.</text>
</comment>
<reference evidence="9" key="1">
    <citation type="journal article" date="2015" name="PeerJ">
        <title>First genomic representation of candidate bacterial phylum KSB3 points to enhanced environmental sensing as a trigger of wastewater bulking.</title>
        <authorList>
            <person name="Sekiguchi Y."/>
            <person name="Ohashi A."/>
            <person name="Parks D.H."/>
            <person name="Yamauchi T."/>
            <person name="Tyson G.W."/>
            <person name="Hugenholtz P."/>
        </authorList>
    </citation>
    <scope>NUCLEOTIDE SEQUENCE [LARGE SCALE GENOMIC DNA]</scope>
</reference>
<dbReference type="Proteomes" id="UP000030700">
    <property type="component" value="Unassembled WGS sequence"/>
</dbReference>
<keyword evidence="3 7" id="KW-0812">Transmembrane</keyword>
<keyword evidence="6" id="KW-0813">Transport</keyword>
<dbReference type="GO" id="GO:0017038">
    <property type="term" value="P:protein import"/>
    <property type="evidence" value="ECO:0007669"/>
    <property type="project" value="TreeGrafter"/>
</dbReference>
<evidence type="ECO:0000256" key="2">
    <source>
        <dbReference type="ARBA" id="ARBA00022475"/>
    </source>
</evidence>
<evidence type="ECO:0000313" key="10">
    <source>
        <dbReference type="Proteomes" id="UP000030700"/>
    </source>
</evidence>
<feature type="transmembrane region" description="Helical" evidence="7">
    <location>
        <begin position="162"/>
        <end position="185"/>
    </location>
</feature>
<dbReference type="AlphaFoldDB" id="A0A081BME3"/>
<evidence type="ECO:0000256" key="7">
    <source>
        <dbReference type="SAM" id="Phobius"/>
    </source>
</evidence>
<evidence type="ECO:0000256" key="6">
    <source>
        <dbReference type="RuleBase" id="RU004057"/>
    </source>
</evidence>
<evidence type="ECO:0000256" key="1">
    <source>
        <dbReference type="ARBA" id="ARBA00004651"/>
    </source>
</evidence>
<keyword evidence="10" id="KW-1185">Reference proteome</keyword>
<evidence type="ECO:0000313" key="9">
    <source>
        <dbReference type="EMBL" id="GAK51559.1"/>
    </source>
</evidence>
<dbReference type="InterPro" id="IPR050790">
    <property type="entry name" value="ExbB/TolQ_transport"/>
</dbReference>
<evidence type="ECO:0000259" key="8">
    <source>
        <dbReference type="Pfam" id="PF01618"/>
    </source>
</evidence>
<accession>A0A081BME3</accession>
<evidence type="ECO:0000256" key="4">
    <source>
        <dbReference type="ARBA" id="ARBA00022989"/>
    </source>
</evidence>
<sequence length="214" mass="23956">MLNFTWSSCQEVAAFIAKGGVLMLPILGISVASVAIFLDRVWQYRRAHCPIERVYEEIDRLAAERRFEEATAVCERYRQAIVPGALCCVLRNRHRSHEEIEKAVSHVGSLALQRLSQHVRLLGIFGSIAPLLGLLGTVFGMVKTFMNIAELHGNVNPSLLAGGIWEALLTTAAGLTVAIPTVLMYHYCERNVDEFAFHIKHYSLELIETLSRHD</sequence>
<dbReference type="GO" id="GO:0005886">
    <property type="term" value="C:plasma membrane"/>
    <property type="evidence" value="ECO:0007669"/>
    <property type="project" value="UniProtKB-SubCell"/>
</dbReference>
<dbReference type="Pfam" id="PF01618">
    <property type="entry name" value="MotA_ExbB"/>
    <property type="match status" value="1"/>
</dbReference>
<keyword evidence="5 7" id="KW-0472">Membrane</keyword>
<gene>
    <name evidence="9" type="ORF">U14_02804</name>
</gene>
<dbReference type="EMBL" id="DF820457">
    <property type="protein sequence ID" value="GAK51559.1"/>
    <property type="molecule type" value="Genomic_DNA"/>
</dbReference>
<dbReference type="PANTHER" id="PTHR30625">
    <property type="entry name" value="PROTEIN TOLQ"/>
    <property type="match status" value="1"/>
</dbReference>
<proteinExistence type="inferred from homology"/>
<comment type="subcellular location">
    <subcellularLocation>
        <location evidence="1">Cell membrane</location>
        <topology evidence="1">Multi-pass membrane protein</topology>
    </subcellularLocation>
    <subcellularLocation>
        <location evidence="6">Membrane</location>
        <topology evidence="6">Multi-pass membrane protein</topology>
    </subcellularLocation>
</comment>
<keyword evidence="2" id="KW-1003">Cell membrane</keyword>
<feature type="transmembrane region" description="Helical" evidence="7">
    <location>
        <begin position="12"/>
        <end position="38"/>
    </location>
</feature>
<keyword evidence="6" id="KW-0653">Protein transport</keyword>